<gene>
    <name evidence="13" type="ORF">ET464_15955</name>
</gene>
<evidence type="ECO:0000256" key="9">
    <source>
        <dbReference type="SAM" id="MobiDB-lite"/>
    </source>
</evidence>
<proteinExistence type="predicted"/>
<feature type="transmembrane region" description="Helical" evidence="10">
    <location>
        <begin position="282"/>
        <end position="299"/>
    </location>
</feature>
<evidence type="ECO:0000259" key="12">
    <source>
        <dbReference type="PROSITE" id="PS50929"/>
    </source>
</evidence>
<feature type="transmembrane region" description="Helical" evidence="10">
    <location>
        <begin position="21"/>
        <end position="49"/>
    </location>
</feature>
<dbReference type="PROSITE" id="PS50893">
    <property type="entry name" value="ABC_TRANSPORTER_2"/>
    <property type="match status" value="1"/>
</dbReference>
<dbReference type="KEGG" id="pprt:ET464_15955"/>
<dbReference type="InterPro" id="IPR003439">
    <property type="entry name" value="ABC_transporter-like_ATP-bd"/>
</dbReference>
<keyword evidence="3" id="KW-1003">Cell membrane</keyword>
<dbReference type="GO" id="GO:0015421">
    <property type="term" value="F:ABC-type oligopeptide transporter activity"/>
    <property type="evidence" value="ECO:0007669"/>
    <property type="project" value="TreeGrafter"/>
</dbReference>
<evidence type="ECO:0000256" key="7">
    <source>
        <dbReference type="ARBA" id="ARBA00022989"/>
    </source>
</evidence>
<reference evidence="13 14" key="1">
    <citation type="submission" date="2019-01" db="EMBL/GenBank/DDBJ databases">
        <title>Genome sequencing of strain FW100M-2.</title>
        <authorList>
            <person name="Heo J."/>
            <person name="Kim S.-J."/>
            <person name="Kim J.-S."/>
            <person name="Hong S.-B."/>
            <person name="Kwon S.-W."/>
        </authorList>
    </citation>
    <scope>NUCLEOTIDE SEQUENCE [LARGE SCALE GENOMIC DNA]</scope>
    <source>
        <strain evidence="13 14">FW100M-2</strain>
    </source>
</reference>
<dbReference type="Proteomes" id="UP000293568">
    <property type="component" value="Chromosome"/>
</dbReference>
<dbReference type="SUPFAM" id="SSF52540">
    <property type="entry name" value="P-loop containing nucleoside triphosphate hydrolases"/>
    <property type="match status" value="1"/>
</dbReference>
<dbReference type="InterPro" id="IPR017871">
    <property type="entry name" value="ABC_transporter-like_CS"/>
</dbReference>
<dbReference type="GO" id="GO:0016887">
    <property type="term" value="F:ATP hydrolysis activity"/>
    <property type="evidence" value="ECO:0007669"/>
    <property type="project" value="InterPro"/>
</dbReference>
<dbReference type="InterPro" id="IPR011527">
    <property type="entry name" value="ABC1_TM_dom"/>
</dbReference>
<dbReference type="PANTHER" id="PTHR43394:SF1">
    <property type="entry name" value="ATP-BINDING CASSETTE SUB-FAMILY B MEMBER 10, MITOCHONDRIAL"/>
    <property type="match status" value="1"/>
</dbReference>
<dbReference type="CDD" id="cd07346">
    <property type="entry name" value="ABC_6TM_exporters"/>
    <property type="match status" value="1"/>
</dbReference>
<dbReference type="SUPFAM" id="SSF90123">
    <property type="entry name" value="ABC transporter transmembrane region"/>
    <property type="match status" value="1"/>
</dbReference>
<keyword evidence="14" id="KW-1185">Reference proteome</keyword>
<dbReference type="PROSITE" id="PS50929">
    <property type="entry name" value="ABC_TM1F"/>
    <property type="match status" value="1"/>
</dbReference>
<dbReference type="Pfam" id="PF00664">
    <property type="entry name" value="ABC_membrane"/>
    <property type="match status" value="1"/>
</dbReference>
<evidence type="ECO:0000256" key="2">
    <source>
        <dbReference type="ARBA" id="ARBA00022448"/>
    </source>
</evidence>
<sequence>MRRMPIQKPRKGSITAMYKRVFLHVRSHIGLLVGAVFCIVTVSALEFVIPQLTQYTIDHVIPGKQYSKLLQVGAGMLAAALLLGLFNYCSSRLMASVGQRSIYDLRGELYRHIQTLDIDFFDRNRTGDLMSRVTSDVGMLQQLISSGMLSIVTDSFTFILVAAYMLWIDWELTVIILATFPIMFIVTRYFSKRLRLSFKRVQETVGEVSNHLQDTLSSIRLIKWFSSEDYEGERFAVKSRDNMNANIGTVKLRAVYEPLIDLLSYAGLAAVLLFGAMRTMDGALTVGTIVMFMSYLRLLQNPVRSFSRTINTVQQSAAAYERIVEILDARPAVKDKPDAVVLGPIEGHIRFRNVDFAYHTGTPVLRQLNLDIPAGKMTALVGSSGAGKSTITHLMTRFYDPQQGTVTVDGIPLADVAADSLRSQMGIVSQDILLLNGTIRDNIAYGKRDATDEQIIAAAKAANAHDFIQSFPDGYNAQIGERGVKLSGGQKQRLSIARALLRDPRIIILDEATSSLDTESERAIQDALQQLLHGRTSLVIAHRLSTVRQADSIHVLDKGQVIESGSHESLLNLGGKYTQLYELQFPQDNKDNAAAGKPVAALASDRRRQQAP</sequence>
<keyword evidence="5" id="KW-0547">Nucleotide-binding</keyword>
<feature type="region of interest" description="Disordered" evidence="9">
    <location>
        <begin position="589"/>
        <end position="612"/>
    </location>
</feature>
<evidence type="ECO:0000259" key="11">
    <source>
        <dbReference type="PROSITE" id="PS50893"/>
    </source>
</evidence>
<dbReference type="InterPro" id="IPR003593">
    <property type="entry name" value="AAA+_ATPase"/>
</dbReference>
<protein>
    <submittedName>
        <fullName evidence="13">ABC transporter ATP-binding protein</fullName>
    </submittedName>
</protein>
<keyword evidence="4 10" id="KW-0812">Transmembrane</keyword>
<evidence type="ECO:0000256" key="8">
    <source>
        <dbReference type="ARBA" id="ARBA00023136"/>
    </source>
</evidence>
<dbReference type="PANTHER" id="PTHR43394">
    <property type="entry name" value="ATP-DEPENDENT PERMEASE MDL1, MITOCHONDRIAL"/>
    <property type="match status" value="1"/>
</dbReference>
<dbReference type="Pfam" id="PF00005">
    <property type="entry name" value="ABC_tran"/>
    <property type="match status" value="1"/>
</dbReference>
<dbReference type="InterPro" id="IPR039421">
    <property type="entry name" value="Type_1_exporter"/>
</dbReference>
<dbReference type="OrthoDB" id="9770415at2"/>
<feature type="transmembrane region" description="Helical" evidence="10">
    <location>
        <begin position="259"/>
        <end position="276"/>
    </location>
</feature>
<dbReference type="AlphaFoldDB" id="A0A4V0YFQ8"/>
<dbReference type="Gene3D" id="1.20.1560.10">
    <property type="entry name" value="ABC transporter type 1, transmembrane domain"/>
    <property type="match status" value="1"/>
</dbReference>
<keyword evidence="6 13" id="KW-0067">ATP-binding</keyword>
<evidence type="ECO:0000256" key="4">
    <source>
        <dbReference type="ARBA" id="ARBA00022692"/>
    </source>
</evidence>
<dbReference type="FunFam" id="1.20.1560.10:FF:000011">
    <property type="entry name" value="Multidrug ABC transporter ATP-binding protein"/>
    <property type="match status" value="1"/>
</dbReference>
<feature type="domain" description="ABC transporter" evidence="11">
    <location>
        <begin position="349"/>
        <end position="583"/>
    </location>
</feature>
<feature type="transmembrane region" description="Helical" evidence="10">
    <location>
        <begin position="172"/>
        <end position="190"/>
    </location>
</feature>
<dbReference type="PROSITE" id="PS00211">
    <property type="entry name" value="ABC_TRANSPORTER_1"/>
    <property type="match status" value="1"/>
</dbReference>
<dbReference type="SMART" id="SM00382">
    <property type="entry name" value="AAA"/>
    <property type="match status" value="1"/>
</dbReference>
<keyword evidence="7 10" id="KW-1133">Transmembrane helix</keyword>
<keyword evidence="2" id="KW-0813">Transport</keyword>
<evidence type="ECO:0000256" key="3">
    <source>
        <dbReference type="ARBA" id="ARBA00022475"/>
    </source>
</evidence>
<dbReference type="GO" id="GO:0005886">
    <property type="term" value="C:plasma membrane"/>
    <property type="evidence" value="ECO:0007669"/>
    <property type="project" value="UniProtKB-SubCell"/>
</dbReference>
<keyword evidence="8 10" id="KW-0472">Membrane</keyword>
<name>A0A4V0YFQ8_9BACL</name>
<accession>A0A4V0YFQ8</accession>
<dbReference type="GO" id="GO:0005524">
    <property type="term" value="F:ATP binding"/>
    <property type="evidence" value="ECO:0007669"/>
    <property type="project" value="UniProtKB-KW"/>
</dbReference>
<dbReference type="InterPro" id="IPR027417">
    <property type="entry name" value="P-loop_NTPase"/>
</dbReference>
<evidence type="ECO:0000256" key="1">
    <source>
        <dbReference type="ARBA" id="ARBA00004651"/>
    </source>
</evidence>
<dbReference type="InterPro" id="IPR036640">
    <property type="entry name" value="ABC1_TM_sf"/>
</dbReference>
<evidence type="ECO:0000256" key="6">
    <source>
        <dbReference type="ARBA" id="ARBA00022840"/>
    </source>
</evidence>
<feature type="transmembrane region" description="Helical" evidence="10">
    <location>
        <begin position="148"/>
        <end position="166"/>
    </location>
</feature>
<evidence type="ECO:0000313" key="14">
    <source>
        <dbReference type="Proteomes" id="UP000293568"/>
    </source>
</evidence>
<evidence type="ECO:0000313" key="13">
    <source>
        <dbReference type="EMBL" id="QAY68561.1"/>
    </source>
</evidence>
<dbReference type="EMBL" id="CP035492">
    <property type="protein sequence ID" value="QAY68561.1"/>
    <property type="molecule type" value="Genomic_DNA"/>
</dbReference>
<evidence type="ECO:0000256" key="10">
    <source>
        <dbReference type="SAM" id="Phobius"/>
    </source>
</evidence>
<evidence type="ECO:0000256" key="5">
    <source>
        <dbReference type="ARBA" id="ARBA00022741"/>
    </source>
</evidence>
<dbReference type="FunFam" id="3.40.50.300:FF:000287">
    <property type="entry name" value="Multidrug ABC transporter ATP-binding protein"/>
    <property type="match status" value="1"/>
</dbReference>
<feature type="domain" description="ABC transmembrane type-1" evidence="12">
    <location>
        <begin position="33"/>
        <end position="315"/>
    </location>
</feature>
<organism evidence="13 14">
    <name type="scientific">Paenibacillus protaetiae</name>
    <dbReference type="NCBI Taxonomy" id="2509456"/>
    <lineage>
        <taxon>Bacteria</taxon>
        <taxon>Bacillati</taxon>
        <taxon>Bacillota</taxon>
        <taxon>Bacilli</taxon>
        <taxon>Bacillales</taxon>
        <taxon>Paenibacillaceae</taxon>
        <taxon>Paenibacillus</taxon>
    </lineage>
</organism>
<comment type="subcellular location">
    <subcellularLocation>
        <location evidence="1">Cell membrane</location>
        <topology evidence="1">Multi-pass membrane protein</topology>
    </subcellularLocation>
</comment>
<dbReference type="Gene3D" id="3.40.50.300">
    <property type="entry name" value="P-loop containing nucleotide triphosphate hydrolases"/>
    <property type="match status" value="1"/>
</dbReference>
<feature type="transmembrane region" description="Helical" evidence="10">
    <location>
        <begin position="69"/>
        <end position="90"/>
    </location>
</feature>